<accession>A0A8X6YLB6</accession>
<reference evidence="2" key="1">
    <citation type="submission" date="2020-08" db="EMBL/GenBank/DDBJ databases">
        <title>Multicomponent nature underlies the extraordinary mechanical properties of spider dragline silk.</title>
        <authorList>
            <person name="Kono N."/>
            <person name="Nakamura H."/>
            <person name="Mori M."/>
            <person name="Yoshida Y."/>
            <person name="Ohtoshi R."/>
            <person name="Malay A.D."/>
            <person name="Moran D.A.P."/>
            <person name="Tomita M."/>
            <person name="Numata K."/>
            <person name="Arakawa K."/>
        </authorList>
    </citation>
    <scope>NUCLEOTIDE SEQUENCE</scope>
</reference>
<keyword evidence="3" id="KW-1185">Reference proteome</keyword>
<dbReference type="AlphaFoldDB" id="A0A8X6YLB6"/>
<protein>
    <submittedName>
        <fullName evidence="2">Uncharacterized protein</fullName>
    </submittedName>
</protein>
<evidence type="ECO:0000313" key="2">
    <source>
        <dbReference type="EMBL" id="GFY75085.1"/>
    </source>
</evidence>
<dbReference type="Proteomes" id="UP000886998">
    <property type="component" value="Unassembled WGS sequence"/>
</dbReference>
<proteinExistence type="predicted"/>
<comment type="caution">
    <text evidence="2">The sequence shown here is derived from an EMBL/GenBank/DDBJ whole genome shotgun (WGS) entry which is preliminary data.</text>
</comment>
<evidence type="ECO:0000256" key="1">
    <source>
        <dbReference type="SAM" id="MobiDB-lite"/>
    </source>
</evidence>
<name>A0A8X6YLB6_9ARAC</name>
<gene>
    <name evidence="2" type="ORF">TNIN_222661</name>
</gene>
<organism evidence="2 3">
    <name type="scientific">Trichonephila inaurata madagascariensis</name>
    <dbReference type="NCBI Taxonomy" id="2747483"/>
    <lineage>
        <taxon>Eukaryota</taxon>
        <taxon>Metazoa</taxon>
        <taxon>Ecdysozoa</taxon>
        <taxon>Arthropoda</taxon>
        <taxon>Chelicerata</taxon>
        <taxon>Arachnida</taxon>
        <taxon>Araneae</taxon>
        <taxon>Araneomorphae</taxon>
        <taxon>Entelegynae</taxon>
        <taxon>Araneoidea</taxon>
        <taxon>Nephilidae</taxon>
        <taxon>Trichonephila</taxon>
        <taxon>Trichonephila inaurata</taxon>
    </lineage>
</organism>
<evidence type="ECO:0000313" key="3">
    <source>
        <dbReference type="Proteomes" id="UP000886998"/>
    </source>
</evidence>
<sequence length="110" mass="12147">MFIHGGPSGLWGGCRDPLDPPNPLAPKLYSRRPVRNDGMLGAQSDPRGRRRPVGCFDPQGKKPPFGDNVCPSYPGITTRFHWHAAILDYRKFTSYLLPIDGSGSLQDLRG</sequence>
<feature type="region of interest" description="Disordered" evidence="1">
    <location>
        <begin position="13"/>
        <end position="61"/>
    </location>
</feature>
<dbReference type="EMBL" id="BMAV01021135">
    <property type="protein sequence ID" value="GFY75085.1"/>
    <property type="molecule type" value="Genomic_DNA"/>
</dbReference>